<protein>
    <submittedName>
        <fullName evidence="1">Uncharacterized protein</fullName>
    </submittedName>
</protein>
<dbReference type="RefSeq" id="WP_103912248.1">
    <property type="nucleotide sequence ID" value="NZ_FNUS01000001.1"/>
</dbReference>
<gene>
    <name evidence="1" type="ORF">SAMN05421847_0190</name>
</gene>
<accession>A0A1H5SLC0</accession>
<keyword evidence="2" id="KW-1185">Reference proteome</keyword>
<organism evidence="1 2">
    <name type="scientific">Halpernia humi</name>
    <dbReference type="NCBI Taxonomy" id="493375"/>
    <lineage>
        <taxon>Bacteria</taxon>
        <taxon>Pseudomonadati</taxon>
        <taxon>Bacteroidota</taxon>
        <taxon>Flavobacteriia</taxon>
        <taxon>Flavobacteriales</taxon>
        <taxon>Weeksellaceae</taxon>
        <taxon>Chryseobacterium group</taxon>
        <taxon>Halpernia</taxon>
    </lineage>
</organism>
<name>A0A1H5SLC0_9FLAO</name>
<sequence>MKGERDTVFQMTNENNLIQIICLKKEEQQGFDYFVEELNHQNLDFVKPKIHESFYSAFDELNERFPWHTYHLEYSDEDFRDYVADCLVEKVNDSKRMFFAPRKRHFEDILKIHLKTKDVKVKTGVFSIEVCNLNKETQYFYQEFVDSYAQEIGQKFKLESTTETWETYSSDSFDFIGNIEVLGNSVLKDSDGDICYVLAADKYKFTATPLTYTAQKWEWNFVKRN</sequence>
<evidence type="ECO:0000313" key="1">
    <source>
        <dbReference type="EMBL" id="SEF51412.1"/>
    </source>
</evidence>
<evidence type="ECO:0000313" key="2">
    <source>
        <dbReference type="Proteomes" id="UP000236738"/>
    </source>
</evidence>
<reference evidence="2" key="1">
    <citation type="submission" date="2016-10" db="EMBL/GenBank/DDBJ databases">
        <authorList>
            <person name="Varghese N."/>
            <person name="Submissions S."/>
        </authorList>
    </citation>
    <scope>NUCLEOTIDE SEQUENCE [LARGE SCALE GENOMIC DNA]</scope>
    <source>
        <strain evidence="2">DSM 21580</strain>
    </source>
</reference>
<proteinExistence type="predicted"/>
<dbReference type="Proteomes" id="UP000236738">
    <property type="component" value="Unassembled WGS sequence"/>
</dbReference>
<dbReference type="OrthoDB" id="1255059at2"/>
<dbReference type="AlphaFoldDB" id="A0A1H5SLC0"/>
<dbReference type="EMBL" id="FNUS01000001">
    <property type="protein sequence ID" value="SEF51412.1"/>
    <property type="molecule type" value="Genomic_DNA"/>
</dbReference>